<evidence type="ECO:0000313" key="7">
    <source>
        <dbReference type="Proteomes" id="UP000728032"/>
    </source>
</evidence>
<dbReference type="AlphaFoldDB" id="A0A7R9MVF7"/>
<organism evidence="6">
    <name type="scientific">Oppiella nova</name>
    <dbReference type="NCBI Taxonomy" id="334625"/>
    <lineage>
        <taxon>Eukaryota</taxon>
        <taxon>Metazoa</taxon>
        <taxon>Ecdysozoa</taxon>
        <taxon>Arthropoda</taxon>
        <taxon>Chelicerata</taxon>
        <taxon>Arachnida</taxon>
        <taxon>Acari</taxon>
        <taxon>Acariformes</taxon>
        <taxon>Sarcoptiformes</taxon>
        <taxon>Oribatida</taxon>
        <taxon>Brachypylina</taxon>
        <taxon>Oppioidea</taxon>
        <taxon>Oppiidae</taxon>
        <taxon>Oppiella</taxon>
    </lineage>
</organism>
<keyword evidence="4" id="KW-0472">Membrane</keyword>
<dbReference type="EMBL" id="OC969905">
    <property type="protein sequence ID" value="CAD7666651.1"/>
    <property type="molecule type" value="Genomic_DNA"/>
</dbReference>
<evidence type="ECO:0000313" key="6">
    <source>
        <dbReference type="EMBL" id="CAD7666651.1"/>
    </source>
</evidence>
<keyword evidence="3" id="KW-1133">Transmembrane helix</keyword>
<dbReference type="GO" id="GO:0016324">
    <property type="term" value="C:apical plasma membrane"/>
    <property type="evidence" value="ECO:0007669"/>
    <property type="project" value="TreeGrafter"/>
</dbReference>
<reference evidence="6" key="1">
    <citation type="submission" date="2020-11" db="EMBL/GenBank/DDBJ databases">
        <authorList>
            <person name="Tran Van P."/>
        </authorList>
    </citation>
    <scope>NUCLEOTIDE SEQUENCE</scope>
</reference>
<dbReference type="InterPro" id="IPR027417">
    <property type="entry name" value="P-loop_NTPase"/>
</dbReference>
<dbReference type="Proteomes" id="UP000728032">
    <property type="component" value="Unassembled WGS sequence"/>
</dbReference>
<evidence type="ECO:0000256" key="4">
    <source>
        <dbReference type="ARBA" id="ARBA00023136"/>
    </source>
</evidence>
<dbReference type="PANTHER" id="PTHR24221">
    <property type="entry name" value="ATP-BINDING CASSETTE SUB-FAMILY B"/>
    <property type="match status" value="1"/>
</dbReference>
<keyword evidence="7" id="KW-1185">Reference proteome</keyword>
<dbReference type="InterPro" id="IPR036640">
    <property type="entry name" value="ABC1_TM_sf"/>
</dbReference>
<dbReference type="PANTHER" id="PTHR24221:SF636">
    <property type="entry name" value="BILE SALT EXPORT PUMP"/>
    <property type="match status" value="1"/>
</dbReference>
<keyword evidence="2" id="KW-0812">Transmembrane</keyword>
<dbReference type="Gene3D" id="1.20.1560.10">
    <property type="entry name" value="ABC transporter type 1, transmembrane domain"/>
    <property type="match status" value="1"/>
</dbReference>
<dbReference type="OrthoDB" id="6500128at2759"/>
<feature type="non-terminal residue" evidence="6">
    <location>
        <position position="177"/>
    </location>
</feature>
<dbReference type="GO" id="GO:0042626">
    <property type="term" value="F:ATPase-coupled transmembrane transporter activity"/>
    <property type="evidence" value="ECO:0007669"/>
    <property type="project" value="TreeGrafter"/>
</dbReference>
<sequence>MTVGQSSVFTSDYRKAKIAAANIFRLLDRKSKEIMGSAQMPQECKGDVVFSGVHFHYPNRPEARILNGLSLSVASGQTVALVGASGCGKSTSVQLLERFYDASRGLIEVDGRDVMALDRHWLRRQMALVSQEPTLFSGTIGQNIAYGENARDVPFDEVVRASQLANIHDFVESLPAK</sequence>
<comment type="subcellular location">
    <subcellularLocation>
        <location evidence="1">Membrane</location>
        <topology evidence="1">Multi-pass membrane protein</topology>
    </subcellularLocation>
</comment>
<dbReference type="GO" id="GO:0016887">
    <property type="term" value="F:ATP hydrolysis activity"/>
    <property type="evidence" value="ECO:0007669"/>
    <property type="project" value="InterPro"/>
</dbReference>
<protein>
    <recommendedName>
        <fullName evidence="5">ABC transporter domain-containing protein</fullName>
    </recommendedName>
</protein>
<gene>
    <name evidence="6" type="ORF">ONB1V03_LOCUS22990</name>
</gene>
<dbReference type="Gene3D" id="3.40.50.300">
    <property type="entry name" value="P-loop containing nucleotide triphosphate hydrolases"/>
    <property type="match status" value="1"/>
</dbReference>
<name>A0A7R9MVF7_9ACAR</name>
<proteinExistence type="predicted"/>
<dbReference type="GO" id="GO:0005524">
    <property type="term" value="F:ATP binding"/>
    <property type="evidence" value="ECO:0007669"/>
    <property type="project" value="InterPro"/>
</dbReference>
<evidence type="ECO:0000256" key="3">
    <source>
        <dbReference type="ARBA" id="ARBA00022989"/>
    </source>
</evidence>
<dbReference type="SUPFAM" id="SSF52540">
    <property type="entry name" value="P-loop containing nucleoside triphosphate hydrolases"/>
    <property type="match status" value="1"/>
</dbReference>
<feature type="domain" description="ABC transporter" evidence="5">
    <location>
        <begin position="66"/>
        <end position="164"/>
    </location>
</feature>
<dbReference type="EMBL" id="CAJPVJ010055080">
    <property type="protein sequence ID" value="CAG2183570.1"/>
    <property type="molecule type" value="Genomic_DNA"/>
</dbReference>
<accession>A0A7R9MVF7</accession>
<evidence type="ECO:0000259" key="5">
    <source>
        <dbReference type="Pfam" id="PF00005"/>
    </source>
</evidence>
<dbReference type="Pfam" id="PF00005">
    <property type="entry name" value="ABC_tran"/>
    <property type="match status" value="1"/>
</dbReference>
<dbReference type="InterPro" id="IPR003439">
    <property type="entry name" value="ABC_transporter-like_ATP-bd"/>
</dbReference>
<dbReference type="InterPro" id="IPR039421">
    <property type="entry name" value="Type_1_exporter"/>
</dbReference>
<evidence type="ECO:0000256" key="1">
    <source>
        <dbReference type="ARBA" id="ARBA00004141"/>
    </source>
</evidence>
<evidence type="ECO:0000256" key="2">
    <source>
        <dbReference type="ARBA" id="ARBA00022692"/>
    </source>
</evidence>